<dbReference type="AlphaFoldDB" id="A0A5S4ZPC7"/>
<protein>
    <submittedName>
        <fullName evidence="2">Uncharacterized protein</fullName>
    </submittedName>
</protein>
<sequence length="104" mass="12168">MYRTSKEHIQLIVQRIKEALREMDKKYGFTDGYFDLMQIEIDAIAANLDTLSIFSKMNIESLTKLIDILKEHVKTENNQVIKEDLNNLINALEKELAKKIKELN</sequence>
<keyword evidence="1" id="KW-0175">Coiled coil</keyword>
<reference evidence="2 3" key="1">
    <citation type="submission" date="2019-07" db="EMBL/GenBank/DDBJ databases">
        <title>Genomic Encyclopedia of Type Strains, Phase I: the one thousand microbial genomes (KMG-I) project.</title>
        <authorList>
            <person name="Kyrpides N."/>
        </authorList>
    </citation>
    <scope>NUCLEOTIDE SEQUENCE [LARGE SCALE GENOMIC DNA]</scope>
    <source>
        <strain evidence="2 3">DSM 6562</strain>
    </source>
</reference>
<dbReference type="Proteomes" id="UP000323166">
    <property type="component" value="Unassembled WGS sequence"/>
</dbReference>
<feature type="coiled-coil region" evidence="1">
    <location>
        <begin position="59"/>
        <end position="102"/>
    </location>
</feature>
<evidence type="ECO:0000313" key="2">
    <source>
        <dbReference type="EMBL" id="TYO93930.1"/>
    </source>
</evidence>
<proteinExistence type="predicted"/>
<gene>
    <name evidence="2" type="ORF">LX24_02494</name>
</gene>
<organism evidence="2 3">
    <name type="scientific">Desulfallas thermosapovorans DSM 6562</name>
    <dbReference type="NCBI Taxonomy" id="1121431"/>
    <lineage>
        <taxon>Bacteria</taxon>
        <taxon>Bacillati</taxon>
        <taxon>Bacillota</taxon>
        <taxon>Clostridia</taxon>
        <taxon>Eubacteriales</taxon>
        <taxon>Desulfallaceae</taxon>
        <taxon>Desulfallas</taxon>
    </lineage>
</organism>
<dbReference type="EMBL" id="VNHM01000016">
    <property type="protein sequence ID" value="TYO93930.1"/>
    <property type="molecule type" value="Genomic_DNA"/>
</dbReference>
<dbReference type="RefSeq" id="WP_166512455.1">
    <property type="nucleotide sequence ID" value="NZ_VNHM01000016.1"/>
</dbReference>
<evidence type="ECO:0000256" key="1">
    <source>
        <dbReference type="SAM" id="Coils"/>
    </source>
</evidence>
<keyword evidence="3" id="KW-1185">Reference proteome</keyword>
<comment type="caution">
    <text evidence="2">The sequence shown here is derived from an EMBL/GenBank/DDBJ whole genome shotgun (WGS) entry which is preliminary data.</text>
</comment>
<accession>A0A5S4ZPC7</accession>
<name>A0A5S4ZPC7_9FIRM</name>
<evidence type="ECO:0000313" key="3">
    <source>
        <dbReference type="Proteomes" id="UP000323166"/>
    </source>
</evidence>